<comment type="caution">
    <text evidence="2">The sequence shown here is derived from an EMBL/GenBank/DDBJ whole genome shotgun (WGS) entry which is preliminary data.</text>
</comment>
<evidence type="ECO:0000313" key="3">
    <source>
        <dbReference type="Proteomes" id="UP000502823"/>
    </source>
</evidence>
<feature type="compositionally biased region" description="Low complexity" evidence="1">
    <location>
        <begin position="175"/>
        <end position="185"/>
    </location>
</feature>
<feature type="region of interest" description="Disordered" evidence="1">
    <location>
        <begin position="1"/>
        <end position="264"/>
    </location>
</feature>
<gene>
    <name evidence="2" type="ORF">Cfor_05683</name>
</gene>
<keyword evidence="3" id="KW-1185">Reference proteome</keyword>
<feature type="compositionally biased region" description="Basic and acidic residues" evidence="1">
    <location>
        <begin position="217"/>
        <end position="231"/>
    </location>
</feature>
<dbReference type="InParanoid" id="A0A6L2P8N2"/>
<feature type="region of interest" description="Disordered" evidence="1">
    <location>
        <begin position="280"/>
        <end position="330"/>
    </location>
</feature>
<feature type="compositionally biased region" description="Polar residues" evidence="1">
    <location>
        <begin position="308"/>
        <end position="330"/>
    </location>
</feature>
<dbReference type="AlphaFoldDB" id="A0A6L2P8N2"/>
<proteinExistence type="predicted"/>
<name>A0A6L2P8N2_COPFO</name>
<feature type="compositionally biased region" description="Basic and acidic residues" evidence="1">
    <location>
        <begin position="115"/>
        <end position="126"/>
    </location>
</feature>
<dbReference type="OrthoDB" id="6372019at2759"/>
<reference evidence="3" key="1">
    <citation type="submission" date="2020-01" db="EMBL/GenBank/DDBJ databases">
        <title>Draft genome sequence of the Termite Coptotermes fromosanus.</title>
        <authorList>
            <person name="Itakura S."/>
            <person name="Yosikawa Y."/>
            <person name="Umezawa K."/>
        </authorList>
    </citation>
    <scope>NUCLEOTIDE SEQUENCE [LARGE SCALE GENOMIC DNA]</scope>
</reference>
<sequence>MLAQRDEEIRQVNSNGGKLQYLAGIELRESEDIPQSRNRRSGGKRVSTITRTTQEGEALLKGLGHKEESGSVEVENRRRTRSSTRGVLPTPPPPAKREKKTPPSGGRGSRRGRPKREENQEEKPKEDDNEQDTSNDAANEKSDGKLEAEETEEEKKKGTDVGEADKMEVDEEKAAPVAATNPAPADQDSSNSQTQKSESASKGPEDVAPVTENAENAEPKAADGSHKETEKQPSPTKDTTDSTEKPTAVAENNQVNEDKVGSIEEKPALVPTIVASATAAAVTPTTDGTSGEPRKPAVSVVPPPVENSKVNAPTTTVTASTEEGKQTSAE</sequence>
<protein>
    <submittedName>
        <fullName evidence="2">Uncharacterized protein</fullName>
    </submittedName>
</protein>
<feature type="compositionally biased region" description="Basic and acidic residues" evidence="1">
    <location>
        <begin position="1"/>
        <end position="10"/>
    </location>
</feature>
<organism evidence="2 3">
    <name type="scientific">Coptotermes formosanus</name>
    <name type="common">Formosan subterranean termite</name>
    <dbReference type="NCBI Taxonomy" id="36987"/>
    <lineage>
        <taxon>Eukaryota</taxon>
        <taxon>Metazoa</taxon>
        <taxon>Ecdysozoa</taxon>
        <taxon>Arthropoda</taxon>
        <taxon>Hexapoda</taxon>
        <taxon>Insecta</taxon>
        <taxon>Pterygota</taxon>
        <taxon>Neoptera</taxon>
        <taxon>Polyneoptera</taxon>
        <taxon>Dictyoptera</taxon>
        <taxon>Blattodea</taxon>
        <taxon>Blattoidea</taxon>
        <taxon>Termitoidae</taxon>
        <taxon>Rhinotermitidae</taxon>
        <taxon>Coptotermes</taxon>
    </lineage>
</organism>
<feature type="compositionally biased region" description="Basic and acidic residues" evidence="1">
    <location>
        <begin position="64"/>
        <end position="77"/>
    </location>
</feature>
<dbReference type="EMBL" id="BLKM01009892">
    <property type="protein sequence ID" value="GFG28661.1"/>
    <property type="molecule type" value="Genomic_DNA"/>
</dbReference>
<evidence type="ECO:0000256" key="1">
    <source>
        <dbReference type="SAM" id="MobiDB-lite"/>
    </source>
</evidence>
<accession>A0A6L2P8N2</accession>
<dbReference type="Proteomes" id="UP000502823">
    <property type="component" value="Unassembled WGS sequence"/>
</dbReference>
<evidence type="ECO:0000313" key="2">
    <source>
        <dbReference type="EMBL" id="GFG28661.1"/>
    </source>
</evidence>
<feature type="compositionally biased region" description="Basic and acidic residues" evidence="1">
    <location>
        <begin position="138"/>
        <end position="167"/>
    </location>
</feature>
<feature type="compositionally biased region" description="Polar residues" evidence="1">
    <location>
        <begin position="187"/>
        <end position="200"/>
    </location>
</feature>